<reference evidence="5" key="1">
    <citation type="submission" date="2019-10" db="EMBL/GenBank/DDBJ databases">
        <authorList>
            <consortium name="DOE Joint Genome Institute"/>
            <person name="Kuo A."/>
            <person name="Miyauchi S."/>
            <person name="Kiss E."/>
            <person name="Drula E."/>
            <person name="Kohler A."/>
            <person name="Sanchez-Garcia M."/>
            <person name="Andreopoulos B."/>
            <person name="Barry K.W."/>
            <person name="Bonito G."/>
            <person name="Buee M."/>
            <person name="Carver A."/>
            <person name="Chen C."/>
            <person name="Cichocki N."/>
            <person name="Clum A."/>
            <person name="Culley D."/>
            <person name="Crous P.W."/>
            <person name="Fauchery L."/>
            <person name="Girlanda M."/>
            <person name="Hayes R."/>
            <person name="Keri Z."/>
            <person name="LaButti K."/>
            <person name="Lipzen A."/>
            <person name="Lombard V."/>
            <person name="Magnuson J."/>
            <person name="Maillard F."/>
            <person name="Morin E."/>
            <person name="Murat C."/>
            <person name="Nolan M."/>
            <person name="Ohm R."/>
            <person name="Pangilinan J."/>
            <person name="Pereira M."/>
            <person name="Perotto S."/>
            <person name="Peter M."/>
            <person name="Riley R."/>
            <person name="Sitrit Y."/>
            <person name="Stielow B."/>
            <person name="Szollosi G."/>
            <person name="Zifcakova L."/>
            <person name="Stursova M."/>
            <person name="Spatafora J.W."/>
            <person name="Tedersoo L."/>
            <person name="Vaario L.-M."/>
            <person name="Yamada A."/>
            <person name="Yan M."/>
            <person name="Wang P."/>
            <person name="Xu J."/>
            <person name="Bruns T."/>
            <person name="Baldrian P."/>
            <person name="Vilgalys R."/>
            <person name="Henrissat B."/>
            <person name="Grigoriev I.V."/>
            <person name="Hibbett D."/>
            <person name="Nagy L.G."/>
            <person name="Martin F.M."/>
        </authorList>
    </citation>
    <scope>NUCLEOTIDE SEQUENCE</scope>
    <source>
        <strain evidence="5">Prilba</strain>
    </source>
</reference>
<feature type="domain" description="C3H1-type" evidence="4">
    <location>
        <begin position="3"/>
        <end position="38"/>
    </location>
</feature>
<keyword evidence="6" id="KW-1185">Reference proteome</keyword>
<dbReference type="InterPro" id="IPR000571">
    <property type="entry name" value="Znf_CCCH"/>
</dbReference>
<dbReference type="OrthoDB" id="2749714at2759"/>
<gene>
    <name evidence="5" type="ORF">DFH94DRAFT_66058</name>
</gene>
<feature type="region of interest" description="Disordered" evidence="3">
    <location>
        <begin position="368"/>
        <end position="418"/>
    </location>
</feature>
<feature type="zinc finger region" description="C3H1-type" evidence="1">
    <location>
        <begin position="3"/>
        <end position="38"/>
    </location>
</feature>
<name>A0A9P5T7U0_9AGAM</name>
<organism evidence="5 6">
    <name type="scientific">Russula ochroleuca</name>
    <dbReference type="NCBI Taxonomy" id="152965"/>
    <lineage>
        <taxon>Eukaryota</taxon>
        <taxon>Fungi</taxon>
        <taxon>Dikarya</taxon>
        <taxon>Basidiomycota</taxon>
        <taxon>Agaricomycotina</taxon>
        <taxon>Agaricomycetes</taxon>
        <taxon>Russulales</taxon>
        <taxon>Russulaceae</taxon>
        <taxon>Russula</taxon>
    </lineage>
</organism>
<evidence type="ECO:0000256" key="3">
    <source>
        <dbReference type="SAM" id="MobiDB-lite"/>
    </source>
</evidence>
<proteinExistence type="predicted"/>
<keyword evidence="1" id="KW-0479">Metal-binding</keyword>
<comment type="caution">
    <text evidence="5">The sequence shown here is derived from an EMBL/GenBank/DDBJ whole genome shotgun (WGS) entry which is preliminary data.</text>
</comment>
<evidence type="ECO:0000259" key="4">
    <source>
        <dbReference type="PROSITE" id="PS50103"/>
    </source>
</evidence>
<feature type="compositionally biased region" description="Basic and acidic residues" evidence="3">
    <location>
        <begin position="106"/>
        <end position="125"/>
    </location>
</feature>
<keyword evidence="2" id="KW-0175">Coiled coil</keyword>
<evidence type="ECO:0000256" key="2">
    <source>
        <dbReference type="SAM" id="Coils"/>
    </source>
</evidence>
<evidence type="ECO:0000313" key="6">
    <source>
        <dbReference type="Proteomes" id="UP000759537"/>
    </source>
</evidence>
<feature type="compositionally biased region" description="Basic and acidic residues" evidence="3">
    <location>
        <begin position="45"/>
        <end position="55"/>
    </location>
</feature>
<dbReference type="EMBL" id="WHVB01000011">
    <property type="protein sequence ID" value="KAF8478667.1"/>
    <property type="molecule type" value="Genomic_DNA"/>
</dbReference>
<keyword evidence="1" id="KW-0863">Zinc-finger</keyword>
<feature type="compositionally biased region" description="Low complexity" evidence="3">
    <location>
        <begin position="191"/>
        <end position="206"/>
    </location>
</feature>
<dbReference type="PROSITE" id="PS50103">
    <property type="entry name" value="ZF_C3H1"/>
    <property type="match status" value="1"/>
</dbReference>
<accession>A0A9P5T7U0</accession>
<sequence length="681" mass="74997">MGPPKIRRCRFFDSEGNRIGEYGCSRSASTCHFIHPSDPEWSFSDNRRSARDGSPRRSPRRSPAPSTSYHGHERRRSLSTDDRQRAAPESAPKRRRTPPRGSSAHYSDHKPDFPPRSPRRGDSPPRGRSSFSTTRDIRPLPHRSSSRDRRHSHPQPDLASKEDASKPTLLKNGSDSGKESSHRPISSLKSPALATPPTAPRALMLTMSSGSAKAPSRSFSDVLPPPPSLNPASLRDEMTPEQRRAVWEKRVALMADATQEYMDLGKLEKDVEARRRQVQSPAFSTLPSDIRDAFHTGLANATATCEKKKASLNKALNKLSETDFWPPMPSQNVGDMEAKLKEAKTMLGGLADSVGQLYKRIESLYEQRTGRPSAGPSTAAADEAAGGDGDTHNKKRRRLSGDGGDSAAVDTASPEMMREDVESIKDAIREIEDRLQEMENDMTQHSRNIMEQLEAKVDEKIEEIARSADISALVGDGGGGDQLGPQTAQTIQTFHENFAQADREIAELAQEVADLMPQLDTLQRENDRSKQEEAAEKELFEQLVKADQDNAEAIARLQEEARTLRSALTAHANAKRAPPAAPTMPLSGSFMEAIKGSIVTQVQEQMLPLVVQTRTEMERIAKTRDTELYEKLRDKLDQSLKMSQLISTWVEHNPDDARQALVAATAGAQVSDAGSSGSVLT</sequence>
<feature type="region of interest" description="Disordered" evidence="3">
    <location>
        <begin position="36"/>
        <end position="241"/>
    </location>
</feature>
<dbReference type="GO" id="GO:0008270">
    <property type="term" value="F:zinc ion binding"/>
    <property type="evidence" value="ECO:0007669"/>
    <property type="project" value="UniProtKB-KW"/>
</dbReference>
<keyword evidence="1" id="KW-0862">Zinc</keyword>
<reference evidence="5" key="2">
    <citation type="journal article" date="2020" name="Nat. Commun.">
        <title>Large-scale genome sequencing of mycorrhizal fungi provides insights into the early evolution of symbiotic traits.</title>
        <authorList>
            <person name="Miyauchi S."/>
            <person name="Kiss E."/>
            <person name="Kuo A."/>
            <person name="Drula E."/>
            <person name="Kohler A."/>
            <person name="Sanchez-Garcia M."/>
            <person name="Morin E."/>
            <person name="Andreopoulos B."/>
            <person name="Barry K.W."/>
            <person name="Bonito G."/>
            <person name="Buee M."/>
            <person name="Carver A."/>
            <person name="Chen C."/>
            <person name="Cichocki N."/>
            <person name="Clum A."/>
            <person name="Culley D."/>
            <person name="Crous P.W."/>
            <person name="Fauchery L."/>
            <person name="Girlanda M."/>
            <person name="Hayes R.D."/>
            <person name="Keri Z."/>
            <person name="LaButti K."/>
            <person name="Lipzen A."/>
            <person name="Lombard V."/>
            <person name="Magnuson J."/>
            <person name="Maillard F."/>
            <person name="Murat C."/>
            <person name="Nolan M."/>
            <person name="Ohm R.A."/>
            <person name="Pangilinan J."/>
            <person name="Pereira M.F."/>
            <person name="Perotto S."/>
            <person name="Peter M."/>
            <person name="Pfister S."/>
            <person name="Riley R."/>
            <person name="Sitrit Y."/>
            <person name="Stielow J.B."/>
            <person name="Szollosi G."/>
            <person name="Zifcakova L."/>
            <person name="Stursova M."/>
            <person name="Spatafora J.W."/>
            <person name="Tedersoo L."/>
            <person name="Vaario L.M."/>
            <person name="Yamada A."/>
            <person name="Yan M."/>
            <person name="Wang P."/>
            <person name="Xu J."/>
            <person name="Bruns T."/>
            <person name="Baldrian P."/>
            <person name="Vilgalys R."/>
            <person name="Dunand C."/>
            <person name="Henrissat B."/>
            <person name="Grigoriev I.V."/>
            <person name="Hibbett D."/>
            <person name="Nagy L.G."/>
            <person name="Martin F.M."/>
        </authorList>
    </citation>
    <scope>NUCLEOTIDE SEQUENCE</scope>
    <source>
        <strain evidence="5">Prilba</strain>
    </source>
</reference>
<feature type="coiled-coil region" evidence="2">
    <location>
        <begin position="421"/>
        <end position="574"/>
    </location>
</feature>
<evidence type="ECO:0000256" key="1">
    <source>
        <dbReference type="PROSITE-ProRule" id="PRU00723"/>
    </source>
</evidence>
<dbReference type="AlphaFoldDB" id="A0A9P5T7U0"/>
<protein>
    <recommendedName>
        <fullName evidence="4">C3H1-type domain-containing protein</fullName>
    </recommendedName>
</protein>
<feature type="compositionally biased region" description="Basic and acidic residues" evidence="3">
    <location>
        <begin position="76"/>
        <end position="86"/>
    </location>
</feature>
<dbReference type="Proteomes" id="UP000759537">
    <property type="component" value="Unassembled WGS sequence"/>
</dbReference>
<evidence type="ECO:0000313" key="5">
    <source>
        <dbReference type="EMBL" id="KAF8478667.1"/>
    </source>
</evidence>